<keyword evidence="4" id="KW-1185">Reference proteome</keyword>
<dbReference type="EMBL" id="ML977512">
    <property type="protein sequence ID" value="KAF2126790.1"/>
    <property type="molecule type" value="Genomic_DNA"/>
</dbReference>
<feature type="compositionally biased region" description="Basic and acidic residues" evidence="1">
    <location>
        <begin position="159"/>
        <end position="172"/>
    </location>
</feature>
<dbReference type="RefSeq" id="XP_033521182.1">
    <property type="nucleotide sequence ID" value="XM_033673354.1"/>
</dbReference>
<proteinExistence type="predicted"/>
<feature type="compositionally biased region" description="Low complexity" evidence="1">
    <location>
        <begin position="54"/>
        <end position="69"/>
    </location>
</feature>
<organism evidence="3 4">
    <name type="scientific">Dothidotthia symphoricarpi CBS 119687</name>
    <dbReference type="NCBI Taxonomy" id="1392245"/>
    <lineage>
        <taxon>Eukaryota</taxon>
        <taxon>Fungi</taxon>
        <taxon>Dikarya</taxon>
        <taxon>Ascomycota</taxon>
        <taxon>Pezizomycotina</taxon>
        <taxon>Dothideomycetes</taxon>
        <taxon>Pleosporomycetidae</taxon>
        <taxon>Pleosporales</taxon>
        <taxon>Dothidotthiaceae</taxon>
        <taxon>Dothidotthia</taxon>
    </lineage>
</organism>
<feature type="region of interest" description="Disordered" evidence="1">
    <location>
        <begin position="212"/>
        <end position="243"/>
    </location>
</feature>
<feature type="region of interest" description="Disordered" evidence="1">
    <location>
        <begin position="1"/>
        <end position="80"/>
    </location>
</feature>
<reference evidence="3" key="1">
    <citation type="journal article" date="2020" name="Stud. Mycol.">
        <title>101 Dothideomycetes genomes: a test case for predicting lifestyles and emergence of pathogens.</title>
        <authorList>
            <person name="Haridas S."/>
            <person name="Albert R."/>
            <person name="Binder M."/>
            <person name="Bloem J."/>
            <person name="Labutti K."/>
            <person name="Salamov A."/>
            <person name="Andreopoulos B."/>
            <person name="Baker S."/>
            <person name="Barry K."/>
            <person name="Bills G."/>
            <person name="Bluhm B."/>
            <person name="Cannon C."/>
            <person name="Castanera R."/>
            <person name="Culley D."/>
            <person name="Daum C."/>
            <person name="Ezra D."/>
            <person name="Gonzalez J."/>
            <person name="Henrissat B."/>
            <person name="Kuo A."/>
            <person name="Liang C."/>
            <person name="Lipzen A."/>
            <person name="Lutzoni F."/>
            <person name="Magnuson J."/>
            <person name="Mondo S."/>
            <person name="Nolan M."/>
            <person name="Ohm R."/>
            <person name="Pangilinan J."/>
            <person name="Park H.-J."/>
            <person name="Ramirez L."/>
            <person name="Alfaro M."/>
            <person name="Sun H."/>
            <person name="Tritt A."/>
            <person name="Yoshinaga Y."/>
            <person name="Zwiers L.-H."/>
            <person name="Turgeon B."/>
            <person name="Goodwin S."/>
            <person name="Spatafora J."/>
            <person name="Crous P."/>
            <person name="Grigoriev I."/>
        </authorList>
    </citation>
    <scope>NUCLEOTIDE SEQUENCE</scope>
    <source>
        <strain evidence="3">CBS 119687</strain>
    </source>
</reference>
<feature type="compositionally biased region" description="Pro residues" evidence="1">
    <location>
        <begin position="221"/>
        <end position="230"/>
    </location>
</feature>
<evidence type="ECO:0000256" key="1">
    <source>
        <dbReference type="SAM" id="MobiDB-lite"/>
    </source>
</evidence>
<keyword evidence="2" id="KW-0812">Transmembrane</keyword>
<accession>A0A6A6A4Q9</accession>
<dbReference type="AlphaFoldDB" id="A0A6A6A4Q9"/>
<dbReference type="GeneID" id="54413786"/>
<evidence type="ECO:0000313" key="3">
    <source>
        <dbReference type="EMBL" id="KAF2126790.1"/>
    </source>
</evidence>
<keyword evidence="2" id="KW-1133">Transmembrane helix</keyword>
<dbReference type="Proteomes" id="UP000799771">
    <property type="component" value="Unassembled WGS sequence"/>
</dbReference>
<protein>
    <submittedName>
        <fullName evidence="3">Uncharacterized protein</fullName>
    </submittedName>
</protein>
<sequence>MSPKPYITHLPFQTRPTPHSTMNPPPNNPLKTKAFHPLPSIKEEQEEEGETYQPAPSTSTSHAHPSTPAQPRAQPFTVSTASSLGTLTALHTISPPSTQPRTHAFTVASAEALGTLGALRKSCSSDFGTVRSEDGDADGVRFAHGRECVWTARPVVKPVDEGEVEAKREDRPRKKLKKKWREKEKDKPRHFQRLKTFTRRILHHISAFPTSHTEFHQPLRSPSPPPPPSSPSASPLSDEYTTRTQISHTLPQIIITPASPLPTPSPSPSPSHPHTHPTSQSPPSSPPDSTAITAIATRLTLHAVSARMVYIRRRTSSAGLQPPPPPENETLPSCLMEGGAVQAQRLSTCLFGTHSYVDRKVYITTIRALRDGCGRGVCCRTLVKTCKLEGWGTFVMAGVGLAAILAMFVSTLNWRVYMSRHRTLR</sequence>
<evidence type="ECO:0000256" key="2">
    <source>
        <dbReference type="SAM" id="Phobius"/>
    </source>
</evidence>
<feature type="compositionally biased region" description="Pro residues" evidence="1">
    <location>
        <begin position="259"/>
        <end position="271"/>
    </location>
</feature>
<name>A0A6A6A4Q9_9PLEO</name>
<keyword evidence="2" id="KW-0472">Membrane</keyword>
<feature type="transmembrane region" description="Helical" evidence="2">
    <location>
        <begin position="391"/>
        <end position="416"/>
    </location>
</feature>
<gene>
    <name evidence="3" type="ORF">P153DRAFT_70300</name>
</gene>
<feature type="compositionally biased region" description="Low complexity" evidence="1">
    <location>
        <begin position="276"/>
        <end position="290"/>
    </location>
</feature>
<feature type="region of interest" description="Disordered" evidence="1">
    <location>
        <begin position="159"/>
        <end position="189"/>
    </location>
</feature>
<feature type="region of interest" description="Disordered" evidence="1">
    <location>
        <begin position="256"/>
        <end position="290"/>
    </location>
</feature>
<evidence type="ECO:0000313" key="4">
    <source>
        <dbReference type="Proteomes" id="UP000799771"/>
    </source>
</evidence>